<name>A0A2W5KL91_9ACTN</name>
<evidence type="ECO:0000259" key="1">
    <source>
        <dbReference type="Pfam" id="PF13280"/>
    </source>
</evidence>
<dbReference type="Pfam" id="PF13280">
    <property type="entry name" value="WYL"/>
    <property type="match status" value="1"/>
</dbReference>
<sequence length="307" mass="33769">MKSSEKIALALDIIPYLVDHNGITREEAAHHFGITPRELTSILETAVCCGVPGYYGGDLIDIDIWGNNIYVYTAQGLEKPLRFTPAERAALTLALRQVEKVPGLLNNSAVESVLAKLGENYDTAAPADISGSPSTLPGLADAITTAIAEQRILIIDYVNGTGERTMNRQIVPYKINIQHGYAYLIAWSTEASELRQFRLDRILDFSEGSPWTGKSPVTSTDIQLFIENKAAPHKAYILLRTDAVWLVELLGISITGSTSEGLCGTLPYFSDTWLLQTAQQYADYLVVRKPEQIEKIVVDRASKALAR</sequence>
<organism evidence="3 4">
    <name type="scientific">Lawsonella clevelandensis</name>
    <dbReference type="NCBI Taxonomy" id="1528099"/>
    <lineage>
        <taxon>Bacteria</taxon>
        <taxon>Bacillati</taxon>
        <taxon>Actinomycetota</taxon>
        <taxon>Actinomycetes</taxon>
        <taxon>Mycobacteriales</taxon>
        <taxon>Lawsonellaceae</taxon>
        <taxon>Lawsonella</taxon>
    </lineage>
</organism>
<feature type="domain" description="WYL" evidence="1">
    <location>
        <begin position="141"/>
        <end position="204"/>
    </location>
</feature>
<dbReference type="PIRSF" id="PIRSF016838">
    <property type="entry name" value="PafC"/>
    <property type="match status" value="1"/>
</dbReference>
<dbReference type="PROSITE" id="PS52050">
    <property type="entry name" value="WYL"/>
    <property type="match status" value="1"/>
</dbReference>
<comment type="caution">
    <text evidence="3">The sequence shown here is derived from an EMBL/GenBank/DDBJ whole genome shotgun (WGS) entry which is preliminary data.</text>
</comment>
<dbReference type="RefSeq" id="WP_290595228.1">
    <property type="nucleotide sequence ID" value="NZ_CAKZIO010000003.1"/>
</dbReference>
<dbReference type="InterPro" id="IPR028349">
    <property type="entry name" value="PafC-like"/>
</dbReference>
<dbReference type="EMBL" id="QFOZ01000001">
    <property type="protein sequence ID" value="PZP89979.1"/>
    <property type="molecule type" value="Genomic_DNA"/>
</dbReference>
<evidence type="ECO:0000313" key="4">
    <source>
        <dbReference type="Proteomes" id="UP000248606"/>
    </source>
</evidence>
<reference evidence="3 4" key="1">
    <citation type="submission" date="2017-08" db="EMBL/GenBank/DDBJ databases">
        <title>Infants hospitalized years apart are colonized by the same room-sourced microbial strains.</title>
        <authorList>
            <person name="Brooks B."/>
            <person name="Olm M.R."/>
            <person name="Firek B.A."/>
            <person name="Baker R."/>
            <person name="Thomas B.C."/>
            <person name="Morowitz M.J."/>
            <person name="Banfield J.F."/>
        </authorList>
    </citation>
    <scope>NUCLEOTIDE SEQUENCE [LARGE SCALE GENOMIC DNA]</scope>
    <source>
        <strain evidence="3">S2_006_000_R1_57</strain>
    </source>
</reference>
<proteinExistence type="predicted"/>
<feature type="domain" description="PafC HTH" evidence="2">
    <location>
        <begin position="6"/>
        <end position="117"/>
    </location>
</feature>
<protein>
    <recommendedName>
        <fullName evidence="5">WYL domain-containing protein</fullName>
    </recommendedName>
</protein>
<dbReference type="PANTHER" id="PTHR34580:SF1">
    <property type="entry name" value="PROTEIN PAFC"/>
    <property type="match status" value="1"/>
</dbReference>
<dbReference type="Pfam" id="PF19187">
    <property type="entry name" value="HTH_PafC"/>
    <property type="match status" value="1"/>
</dbReference>
<evidence type="ECO:0000259" key="2">
    <source>
        <dbReference type="Pfam" id="PF19187"/>
    </source>
</evidence>
<accession>A0A2W5KL91</accession>
<dbReference type="Proteomes" id="UP000248606">
    <property type="component" value="Unassembled WGS sequence"/>
</dbReference>
<dbReference type="AlphaFoldDB" id="A0A2W5KL91"/>
<evidence type="ECO:0000313" key="3">
    <source>
        <dbReference type="EMBL" id="PZP89979.1"/>
    </source>
</evidence>
<dbReference type="InterPro" id="IPR051534">
    <property type="entry name" value="CBASS_pafABC_assoc_protein"/>
</dbReference>
<dbReference type="PANTHER" id="PTHR34580">
    <property type="match status" value="1"/>
</dbReference>
<dbReference type="InterPro" id="IPR043839">
    <property type="entry name" value="PafC_HTH"/>
</dbReference>
<gene>
    <name evidence="3" type="ORF">DI579_02165</name>
</gene>
<dbReference type="InterPro" id="IPR026881">
    <property type="entry name" value="WYL_dom"/>
</dbReference>
<evidence type="ECO:0008006" key="5">
    <source>
        <dbReference type="Google" id="ProtNLM"/>
    </source>
</evidence>